<name>A0A9Q0PBP9_SALPP</name>
<dbReference type="Gene3D" id="1.10.510.10">
    <property type="entry name" value="Transferase(Phosphotransferase) domain 1"/>
    <property type="match status" value="1"/>
</dbReference>
<dbReference type="PANTHER" id="PTHR47987:SF2">
    <property type="entry name" value="PROTEIN KINASE DOMAIN-CONTAINING PROTEIN"/>
    <property type="match status" value="1"/>
</dbReference>
<reference evidence="1" key="2">
    <citation type="journal article" date="2023" name="Int. J. Mol. Sci.">
        <title>De Novo Assembly and Annotation of 11 Diverse Shrub Willow (Salix) Genomes Reveals Novel Gene Organization in Sex-Linked Regions.</title>
        <authorList>
            <person name="Hyden B."/>
            <person name="Feng K."/>
            <person name="Yates T.B."/>
            <person name="Jawdy S."/>
            <person name="Cereghino C."/>
            <person name="Smart L.B."/>
            <person name="Muchero W."/>
        </authorList>
    </citation>
    <scope>NUCLEOTIDE SEQUENCE</scope>
    <source>
        <tissue evidence="1">Shoot tip</tissue>
    </source>
</reference>
<gene>
    <name evidence="1" type="ORF">OIU79_015406</name>
</gene>
<dbReference type="PANTHER" id="PTHR47987">
    <property type="entry name" value="OS08G0249100 PROTEIN"/>
    <property type="match status" value="1"/>
</dbReference>
<reference evidence="1" key="1">
    <citation type="submission" date="2022-11" db="EMBL/GenBank/DDBJ databases">
        <authorList>
            <person name="Hyden B.L."/>
            <person name="Feng K."/>
            <person name="Yates T."/>
            <person name="Jawdy S."/>
            <person name="Smart L.B."/>
            <person name="Muchero W."/>
        </authorList>
    </citation>
    <scope>NUCLEOTIDE SEQUENCE</scope>
    <source>
        <tissue evidence="1">Shoot tip</tissue>
    </source>
</reference>
<comment type="caution">
    <text evidence="1">The sequence shown here is derived from an EMBL/GenBank/DDBJ whole genome shotgun (WGS) entry which is preliminary data.</text>
</comment>
<evidence type="ECO:0000313" key="1">
    <source>
        <dbReference type="EMBL" id="KAJ6685346.1"/>
    </source>
</evidence>
<organism evidence="1 2">
    <name type="scientific">Salix purpurea</name>
    <name type="common">Purple osier willow</name>
    <dbReference type="NCBI Taxonomy" id="77065"/>
    <lineage>
        <taxon>Eukaryota</taxon>
        <taxon>Viridiplantae</taxon>
        <taxon>Streptophyta</taxon>
        <taxon>Embryophyta</taxon>
        <taxon>Tracheophyta</taxon>
        <taxon>Spermatophyta</taxon>
        <taxon>Magnoliopsida</taxon>
        <taxon>eudicotyledons</taxon>
        <taxon>Gunneridae</taxon>
        <taxon>Pentapetalae</taxon>
        <taxon>rosids</taxon>
        <taxon>fabids</taxon>
        <taxon>Malpighiales</taxon>
        <taxon>Salicaceae</taxon>
        <taxon>Saliceae</taxon>
        <taxon>Salix</taxon>
    </lineage>
</organism>
<keyword evidence="2" id="KW-1185">Reference proteome</keyword>
<dbReference type="Proteomes" id="UP001151532">
    <property type="component" value="Chromosome 2"/>
</dbReference>
<proteinExistence type="predicted"/>
<accession>A0A9Q0PBP9</accession>
<evidence type="ECO:0000313" key="2">
    <source>
        <dbReference type="Proteomes" id="UP001151532"/>
    </source>
</evidence>
<dbReference type="OrthoDB" id="654677at2759"/>
<protein>
    <submittedName>
        <fullName evidence="1">Uncharacterized protein</fullName>
    </submittedName>
</protein>
<sequence>MPLSNDLPKGQESLVMWAKPILNGGKVSQLLDSSLGDSYDRDQMERVVLAATLCVKRAPRARPQMSLVVKLLQGDAEVAKWARLQVNAAEESDVLDGEECLRSSLRSHLNLALLDVEDDSLSLSSIEHSISLEDYLQVRWSRRSSLD</sequence>
<dbReference type="AlphaFoldDB" id="A0A9Q0PBP9"/>
<dbReference type="InterPro" id="IPR046958">
    <property type="entry name" value="RBK1/2/STUNTED"/>
</dbReference>
<dbReference type="EMBL" id="JAPFFK010000019">
    <property type="protein sequence ID" value="KAJ6685346.1"/>
    <property type="molecule type" value="Genomic_DNA"/>
</dbReference>